<dbReference type="InterPro" id="IPR015001">
    <property type="entry name" value="DUF1850"/>
</dbReference>
<sequence>MTGCLTVGTTVLHLALGSFTLSWTHSVEHVAWQEDWRINGHMLTLEQSRLKGSGAGMEPGPDAVLKDGWWVSAGHLEVPALMLAASGATGAGWTLCADGQCRVIGADRGAPIKVAPCKREAVKRTEPMPD</sequence>
<evidence type="ECO:0000313" key="2">
    <source>
        <dbReference type="Proteomes" id="UP000809337"/>
    </source>
</evidence>
<reference evidence="1" key="1">
    <citation type="submission" date="2021-01" db="EMBL/GenBank/DDBJ databases">
        <title>Diatom-associated Roseobacters Show Island Model of Population Structure.</title>
        <authorList>
            <person name="Qu L."/>
            <person name="Feng X."/>
            <person name="Chen Y."/>
            <person name="Li L."/>
            <person name="Wang X."/>
            <person name="Hu Z."/>
            <person name="Wang H."/>
            <person name="Luo H."/>
        </authorList>
    </citation>
    <scope>NUCLEOTIDE SEQUENCE</scope>
    <source>
        <strain evidence="1">SM26-45</strain>
    </source>
</reference>
<organism evidence="1 2">
    <name type="scientific">Pseudosulfitobacter pseudonitzschiae</name>
    <dbReference type="NCBI Taxonomy" id="1402135"/>
    <lineage>
        <taxon>Bacteria</taxon>
        <taxon>Pseudomonadati</taxon>
        <taxon>Pseudomonadota</taxon>
        <taxon>Alphaproteobacteria</taxon>
        <taxon>Rhodobacterales</taxon>
        <taxon>Roseobacteraceae</taxon>
        <taxon>Pseudosulfitobacter</taxon>
    </lineage>
</organism>
<gene>
    <name evidence="1" type="ORF">JQX14_23045</name>
</gene>
<comment type="caution">
    <text evidence="1">The sequence shown here is derived from an EMBL/GenBank/DDBJ whole genome shotgun (WGS) entry which is preliminary data.</text>
</comment>
<proteinExistence type="predicted"/>
<dbReference type="EMBL" id="JAFBWN010000037">
    <property type="protein sequence ID" value="MBM2357433.1"/>
    <property type="molecule type" value="Genomic_DNA"/>
</dbReference>
<dbReference type="RefSeq" id="WP_231036186.1">
    <property type="nucleotide sequence ID" value="NZ_JAJNGX010000037.1"/>
</dbReference>
<name>A0A9Q2NTE0_9RHOB</name>
<accession>A0A9Q2NTE0</accession>
<dbReference type="AlphaFoldDB" id="A0A9Q2NTE0"/>
<evidence type="ECO:0000313" key="1">
    <source>
        <dbReference type="EMBL" id="MBM2357433.1"/>
    </source>
</evidence>
<dbReference type="Pfam" id="PF08905">
    <property type="entry name" value="DUF1850"/>
    <property type="match status" value="1"/>
</dbReference>
<protein>
    <submittedName>
        <fullName evidence="1">DUF1850 domain-containing protein</fullName>
    </submittedName>
</protein>
<dbReference type="Proteomes" id="UP000809337">
    <property type="component" value="Unassembled WGS sequence"/>
</dbReference>